<dbReference type="InterPro" id="IPR051811">
    <property type="entry name" value="Cytochrome_c550/c551-like"/>
</dbReference>
<keyword evidence="8 12" id="KW-0408">Iron</keyword>
<accession>A0A1H9P8E4</accession>
<dbReference type="InterPro" id="IPR027387">
    <property type="entry name" value="Cytb/b6-like_sf"/>
</dbReference>
<dbReference type="RefSeq" id="WP_093047112.1">
    <property type="nucleotide sequence ID" value="NZ_FOGT01000001.1"/>
</dbReference>
<dbReference type="GO" id="GO:0009055">
    <property type="term" value="F:electron transfer activity"/>
    <property type="evidence" value="ECO:0007669"/>
    <property type="project" value="InterPro"/>
</dbReference>
<dbReference type="Gene3D" id="1.10.760.10">
    <property type="entry name" value="Cytochrome c-like domain"/>
    <property type="match status" value="1"/>
</dbReference>
<organism evidence="17 18">
    <name type="scientific">Salipaludibacillus aurantiacus</name>
    <dbReference type="NCBI Taxonomy" id="1601833"/>
    <lineage>
        <taxon>Bacteria</taxon>
        <taxon>Bacillati</taxon>
        <taxon>Bacillota</taxon>
        <taxon>Bacilli</taxon>
        <taxon>Bacillales</taxon>
        <taxon>Bacillaceae</taxon>
    </lineage>
</organism>
<evidence type="ECO:0000256" key="1">
    <source>
        <dbReference type="ARBA" id="ARBA00004141"/>
    </source>
</evidence>
<dbReference type="SUPFAM" id="SSF81648">
    <property type="entry name" value="a domain/subunit of cytochrome bc1 complex (Ubiquinol-cytochrome c reductase)"/>
    <property type="match status" value="1"/>
</dbReference>
<keyword evidence="5 12" id="KW-0479">Metal-binding</keyword>
<dbReference type="InterPro" id="IPR005798">
    <property type="entry name" value="Cyt_b/b6_C"/>
</dbReference>
<feature type="binding site" description="covalent" evidence="11">
    <location>
        <position position="196"/>
    </location>
    <ligand>
        <name>heme c</name>
        <dbReference type="ChEBI" id="CHEBI:61717"/>
    </ligand>
</feature>
<evidence type="ECO:0000256" key="7">
    <source>
        <dbReference type="ARBA" id="ARBA00022989"/>
    </source>
</evidence>
<proteinExistence type="inferred from homology"/>
<feature type="compositionally biased region" description="Acidic residues" evidence="13">
    <location>
        <begin position="264"/>
        <end position="276"/>
    </location>
</feature>
<dbReference type="GO" id="GO:0020037">
    <property type="term" value="F:heme binding"/>
    <property type="evidence" value="ECO:0007669"/>
    <property type="project" value="InterPro"/>
</dbReference>
<evidence type="ECO:0000256" key="13">
    <source>
        <dbReference type="SAM" id="MobiDB-lite"/>
    </source>
</evidence>
<dbReference type="InterPro" id="IPR009056">
    <property type="entry name" value="Cyt_c-like_dom"/>
</dbReference>
<evidence type="ECO:0000259" key="16">
    <source>
        <dbReference type="PROSITE" id="PS51007"/>
    </source>
</evidence>
<evidence type="ECO:0000256" key="4">
    <source>
        <dbReference type="ARBA" id="ARBA00022692"/>
    </source>
</evidence>
<keyword evidence="9 14" id="KW-0472">Membrane</keyword>
<evidence type="ECO:0000259" key="15">
    <source>
        <dbReference type="PROSITE" id="PS51003"/>
    </source>
</evidence>
<evidence type="ECO:0000313" key="18">
    <source>
        <dbReference type="Proteomes" id="UP000198571"/>
    </source>
</evidence>
<evidence type="ECO:0000256" key="3">
    <source>
        <dbReference type="ARBA" id="ARBA00022617"/>
    </source>
</evidence>
<dbReference type="OrthoDB" id="2380469at2"/>
<dbReference type="SUPFAM" id="SSF46626">
    <property type="entry name" value="Cytochrome c"/>
    <property type="match status" value="1"/>
</dbReference>
<comment type="subunit">
    <text evidence="10">The main subunits of the menaquinol:cytochrome c complex are a Rieske-type iron-sulfur protein (QcrA), a cytochrome b (QcrB) and a cytochrome c (QcrC).</text>
</comment>
<evidence type="ECO:0000256" key="5">
    <source>
        <dbReference type="ARBA" id="ARBA00022723"/>
    </source>
</evidence>
<sequence length="276" mass="30247">MHRGKGMKFVGDSRVPAERKPNVPKDYSEYPGKTEAFWPNFLLREWMVGAVFLIGFLVLTVAHPAPLERVADPTDSGYIPLPDWYFLFLYQLLKYEFAAGQYTVIGAVVIPGVAFGALLLVPWLDSGKERRPLKRPIASGLMLLGVASIIFLTWESVDDHDWEAAAQQGEIVEGVEVDESAEGYEIYQSQESCIGCHGGDMLGGAAGPNIFESDYDTEEVMEIIQNGLGEMPGGQFEGSDEELETLAAFIANDGQDPDNGNGGGDDEDNNEENEED</sequence>
<dbReference type="InterPro" id="IPR012049">
    <property type="entry name" value="MenaQ_cyt_c_Rdtase_cyt_b/c-su"/>
</dbReference>
<dbReference type="Proteomes" id="UP000198571">
    <property type="component" value="Unassembled WGS sequence"/>
</dbReference>
<feature type="binding site" description="covalent" evidence="11">
    <location>
        <position position="193"/>
    </location>
    <ligand>
        <name>heme c</name>
        <dbReference type="ChEBI" id="CHEBI:61717"/>
    </ligand>
</feature>
<comment type="function">
    <text evidence="10">Component of the menaquinol:cytochrome c reductase complex.</text>
</comment>
<keyword evidence="2 10" id="KW-0813">Transport</keyword>
<name>A0A1H9P8E4_9BACI</name>
<evidence type="ECO:0000256" key="12">
    <source>
        <dbReference type="PIRSR" id="PIRSR036636-51"/>
    </source>
</evidence>
<dbReference type="Gene3D" id="1.20.810.10">
    <property type="entry name" value="Cytochrome Bc1 Complex, Chain C"/>
    <property type="match status" value="1"/>
</dbReference>
<dbReference type="PANTHER" id="PTHR37823:SF4">
    <property type="entry name" value="MENAQUINOL-CYTOCHROME C REDUCTASE CYTOCHROME B_C SUBUNIT"/>
    <property type="match status" value="1"/>
</dbReference>
<dbReference type="STRING" id="1601833.SAMN05518684_101169"/>
<dbReference type="InterPro" id="IPR036150">
    <property type="entry name" value="Cyt_b/b6_C_sf"/>
</dbReference>
<evidence type="ECO:0000256" key="14">
    <source>
        <dbReference type="SAM" id="Phobius"/>
    </source>
</evidence>
<dbReference type="GO" id="GO:0005506">
    <property type="term" value="F:iron ion binding"/>
    <property type="evidence" value="ECO:0007669"/>
    <property type="project" value="InterPro"/>
</dbReference>
<feature type="binding site" description="axial binding residue" evidence="12">
    <location>
        <position position="197"/>
    </location>
    <ligand>
        <name>heme c</name>
        <dbReference type="ChEBI" id="CHEBI:61717"/>
    </ligand>
    <ligandPart>
        <name>Fe</name>
        <dbReference type="ChEBI" id="CHEBI:18248"/>
    </ligandPart>
</feature>
<reference evidence="18" key="1">
    <citation type="submission" date="2016-10" db="EMBL/GenBank/DDBJ databases">
        <authorList>
            <person name="Varghese N."/>
            <person name="Submissions S."/>
        </authorList>
    </citation>
    <scope>NUCLEOTIDE SEQUENCE [LARGE SCALE GENOMIC DNA]</scope>
    <source>
        <strain evidence="18">S9</strain>
    </source>
</reference>
<feature type="transmembrane region" description="Helical" evidence="14">
    <location>
        <begin position="102"/>
        <end position="124"/>
    </location>
</feature>
<comment type="similarity">
    <text evidence="10">Belongs to the cytochrome b family.</text>
</comment>
<feature type="region of interest" description="Disordered" evidence="13">
    <location>
        <begin position="249"/>
        <end position="276"/>
    </location>
</feature>
<dbReference type="GO" id="GO:0016491">
    <property type="term" value="F:oxidoreductase activity"/>
    <property type="evidence" value="ECO:0007669"/>
    <property type="project" value="InterPro"/>
</dbReference>
<dbReference type="Pfam" id="PF00032">
    <property type="entry name" value="Cytochrom_B_C"/>
    <property type="match status" value="1"/>
</dbReference>
<dbReference type="EMBL" id="FOGT01000001">
    <property type="protein sequence ID" value="SER43863.1"/>
    <property type="molecule type" value="Genomic_DNA"/>
</dbReference>
<feature type="transmembrane region" description="Helical" evidence="14">
    <location>
        <begin position="46"/>
        <end position="65"/>
    </location>
</feature>
<dbReference type="GO" id="GO:0016020">
    <property type="term" value="C:membrane"/>
    <property type="evidence" value="ECO:0007669"/>
    <property type="project" value="UniProtKB-SubCell"/>
</dbReference>
<dbReference type="PROSITE" id="PS51003">
    <property type="entry name" value="CYTB_CTER"/>
    <property type="match status" value="1"/>
</dbReference>
<keyword evidence="18" id="KW-1185">Reference proteome</keyword>
<dbReference type="PROSITE" id="PS51007">
    <property type="entry name" value="CYTC"/>
    <property type="match status" value="1"/>
</dbReference>
<evidence type="ECO:0000256" key="10">
    <source>
        <dbReference type="PIRNR" id="PIRNR036636"/>
    </source>
</evidence>
<feature type="domain" description="Cytochrome b/b6 C-terminal region profile" evidence="15">
    <location>
        <begin position="27"/>
        <end position="154"/>
    </location>
</feature>
<evidence type="ECO:0000313" key="17">
    <source>
        <dbReference type="EMBL" id="SER43863.1"/>
    </source>
</evidence>
<evidence type="ECO:0000256" key="2">
    <source>
        <dbReference type="ARBA" id="ARBA00022448"/>
    </source>
</evidence>
<gene>
    <name evidence="17" type="ORF">SAMN05518684_101169</name>
</gene>
<feature type="domain" description="Cytochrome c" evidence="16">
    <location>
        <begin position="178"/>
        <end position="254"/>
    </location>
</feature>
<dbReference type="InterPro" id="IPR036909">
    <property type="entry name" value="Cyt_c-like_dom_sf"/>
</dbReference>
<protein>
    <recommendedName>
        <fullName evidence="10">Menaquinol:cytochrome c reductase cytochrome c subunit</fullName>
    </recommendedName>
</protein>
<dbReference type="Pfam" id="PF13442">
    <property type="entry name" value="Cytochrome_CBB3"/>
    <property type="match status" value="1"/>
</dbReference>
<evidence type="ECO:0000256" key="9">
    <source>
        <dbReference type="ARBA" id="ARBA00023136"/>
    </source>
</evidence>
<evidence type="ECO:0000256" key="6">
    <source>
        <dbReference type="ARBA" id="ARBA00022982"/>
    </source>
</evidence>
<keyword evidence="4 14" id="KW-0812">Transmembrane</keyword>
<dbReference type="AlphaFoldDB" id="A0A1H9P8E4"/>
<evidence type="ECO:0000256" key="8">
    <source>
        <dbReference type="ARBA" id="ARBA00023004"/>
    </source>
</evidence>
<evidence type="ECO:0000256" key="11">
    <source>
        <dbReference type="PIRSR" id="PIRSR036636-50"/>
    </source>
</evidence>
<dbReference type="PIRSF" id="PIRSF036636">
    <property type="entry name" value="QcrC"/>
    <property type="match status" value="1"/>
</dbReference>
<comment type="subcellular location">
    <subcellularLocation>
        <location evidence="1">Membrane</location>
        <topology evidence="1">Multi-pass membrane protein</topology>
    </subcellularLocation>
</comment>
<dbReference type="PANTHER" id="PTHR37823">
    <property type="entry name" value="CYTOCHROME C-553-LIKE"/>
    <property type="match status" value="1"/>
</dbReference>
<keyword evidence="7 14" id="KW-1133">Transmembrane helix</keyword>
<feature type="transmembrane region" description="Helical" evidence="14">
    <location>
        <begin position="136"/>
        <end position="154"/>
    </location>
</feature>
<keyword evidence="3 11" id="KW-0349">Heme</keyword>
<keyword evidence="6 10" id="KW-0249">Electron transport</keyword>